<dbReference type="PANTHER" id="PTHR26392">
    <property type="entry name" value="MITOGEN-ACTIVATED PROTEIN KINASE KINASE KINASE 7-RELATED"/>
    <property type="match status" value="1"/>
</dbReference>
<dbReference type="Gene3D" id="1.10.510.10">
    <property type="entry name" value="Transferase(Phosphotransferase) domain 1"/>
    <property type="match status" value="1"/>
</dbReference>
<dbReference type="SMART" id="SM00220">
    <property type="entry name" value="S_TKc"/>
    <property type="match status" value="1"/>
</dbReference>
<dbReference type="Gene3D" id="3.40.50.300">
    <property type="entry name" value="P-loop containing nucleotide triphosphate hydrolases"/>
    <property type="match status" value="1"/>
</dbReference>
<gene>
    <name evidence="5" type="ORF">DPMN_136393</name>
</gene>
<keyword evidence="1 3" id="KW-0547">Nucleotide-binding</keyword>
<evidence type="ECO:0000313" key="6">
    <source>
        <dbReference type="Proteomes" id="UP000828390"/>
    </source>
</evidence>
<feature type="binding site" evidence="3">
    <location>
        <position position="743"/>
    </location>
    <ligand>
        <name>ATP</name>
        <dbReference type="ChEBI" id="CHEBI:30616"/>
    </ligand>
</feature>
<dbReference type="Pfam" id="PF00069">
    <property type="entry name" value="Pkinase"/>
    <property type="match status" value="1"/>
</dbReference>
<name>A0A9D4FZS1_DREPO</name>
<evidence type="ECO:0000256" key="1">
    <source>
        <dbReference type="ARBA" id="ARBA00022741"/>
    </source>
</evidence>
<dbReference type="GO" id="GO:0005524">
    <property type="term" value="F:ATP binding"/>
    <property type="evidence" value="ECO:0007669"/>
    <property type="project" value="UniProtKB-UniRule"/>
</dbReference>
<dbReference type="Proteomes" id="UP000828390">
    <property type="component" value="Unassembled WGS sequence"/>
</dbReference>
<dbReference type="InterPro" id="IPR027417">
    <property type="entry name" value="P-loop_NTPase"/>
</dbReference>
<feature type="domain" description="Protein kinase" evidence="4">
    <location>
        <begin position="707"/>
        <end position="991"/>
    </location>
</feature>
<comment type="caution">
    <text evidence="5">The sequence shown here is derived from an EMBL/GenBank/DDBJ whole genome shotgun (WGS) entry which is preliminary data.</text>
</comment>
<dbReference type="AlphaFoldDB" id="A0A9D4FZS1"/>
<dbReference type="InterPro" id="IPR011009">
    <property type="entry name" value="Kinase-like_dom_sf"/>
</dbReference>
<keyword evidence="6" id="KW-1185">Reference proteome</keyword>
<evidence type="ECO:0000256" key="3">
    <source>
        <dbReference type="PROSITE-ProRule" id="PRU10141"/>
    </source>
</evidence>
<dbReference type="PROSITE" id="PS50011">
    <property type="entry name" value="PROTEIN_KINASE_DOM"/>
    <property type="match status" value="1"/>
</dbReference>
<reference evidence="5" key="1">
    <citation type="journal article" date="2019" name="bioRxiv">
        <title>The Genome of the Zebra Mussel, Dreissena polymorpha: A Resource for Invasive Species Research.</title>
        <authorList>
            <person name="McCartney M.A."/>
            <person name="Auch B."/>
            <person name="Kono T."/>
            <person name="Mallez S."/>
            <person name="Zhang Y."/>
            <person name="Obille A."/>
            <person name="Becker A."/>
            <person name="Abrahante J.E."/>
            <person name="Garbe J."/>
            <person name="Badalamenti J.P."/>
            <person name="Herman A."/>
            <person name="Mangelson H."/>
            <person name="Liachko I."/>
            <person name="Sullivan S."/>
            <person name="Sone E.D."/>
            <person name="Koren S."/>
            <person name="Silverstein K.A.T."/>
            <person name="Beckman K.B."/>
            <person name="Gohl D.M."/>
        </authorList>
    </citation>
    <scope>NUCLEOTIDE SEQUENCE</scope>
    <source>
        <strain evidence="5">Duluth1</strain>
        <tissue evidence="5">Whole animal</tissue>
    </source>
</reference>
<dbReference type="InterPro" id="IPR008271">
    <property type="entry name" value="Ser/Thr_kinase_AS"/>
</dbReference>
<proteinExistence type="predicted"/>
<dbReference type="EMBL" id="JAIWYP010000006">
    <property type="protein sequence ID" value="KAH3808045.1"/>
    <property type="molecule type" value="Genomic_DNA"/>
</dbReference>
<evidence type="ECO:0000256" key="2">
    <source>
        <dbReference type="ARBA" id="ARBA00022840"/>
    </source>
</evidence>
<dbReference type="PANTHER" id="PTHR26392:SF92">
    <property type="entry name" value="PROTEIN KINASE DOMAIN-CONTAINING PROTEIN"/>
    <property type="match status" value="1"/>
</dbReference>
<dbReference type="PROSITE" id="PS00108">
    <property type="entry name" value="PROTEIN_KINASE_ST"/>
    <property type="match status" value="1"/>
</dbReference>
<dbReference type="PROSITE" id="PS00107">
    <property type="entry name" value="PROTEIN_KINASE_ATP"/>
    <property type="match status" value="1"/>
</dbReference>
<organism evidence="5 6">
    <name type="scientific">Dreissena polymorpha</name>
    <name type="common">Zebra mussel</name>
    <name type="synonym">Mytilus polymorpha</name>
    <dbReference type="NCBI Taxonomy" id="45954"/>
    <lineage>
        <taxon>Eukaryota</taxon>
        <taxon>Metazoa</taxon>
        <taxon>Spiralia</taxon>
        <taxon>Lophotrochozoa</taxon>
        <taxon>Mollusca</taxon>
        <taxon>Bivalvia</taxon>
        <taxon>Autobranchia</taxon>
        <taxon>Heteroconchia</taxon>
        <taxon>Euheterodonta</taxon>
        <taxon>Imparidentia</taxon>
        <taxon>Neoheterodontei</taxon>
        <taxon>Myida</taxon>
        <taxon>Dreissenoidea</taxon>
        <taxon>Dreissenidae</taxon>
        <taxon>Dreissena</taxon>
    </lineage>
</organism>
<dbReference type="SUPFAM" id="SSF52540">
    <property type="entry name" value="P-loop containing nucleoside triphosphate hydrolases"/>
    <property type="match status" value="1"/>
</dbReference>
<dbReference type="OrthoDB" id="4062651at2759"/>
<dbReference type="InterPro" id="IPR000719">
    <property type="entry name" value="Prot_kinase_dom"/>
</dbReference>
<dbReference type="InterPro" id="IPR017441">
    <property type="entry name" value="Protein_kinase_ATP_BS"/>
</dbReference>
<dbReference type="SUPFAM" id="SSF56112">
    <property type="entry name" value="Protein kinase-like (PK-like)"/>
    <property type="match status" value="1"/>
</dbReference>
<protein>
    <recommendedName>
        <fullName evidence="4">Protein kinase domain-containing protein</fullName>
    </recommendedName>
</protein>
<reference evidence="5" key="2">
    <citation type="submission" date="2020-11" db="EMBL/GenBank/DDBJ databases">
        <authorList>
            <person name="McCartney M.A."/>
            <person name="Auch B."/>
            <person name="Kono T."/>
            <person name="Mallez S."/>
            <person name="Becker A."/>
            <person name="Gohl D.M."/>
            <person name="Silverstein K.A.T."/>
            <person name="Koren S."/>
            <person name="Bechman K.B."/>
            <person name="Herman A."/>
            <person name="Abrahante J.E."/>
            <person name="Garbe J."/>
        </authorList>
    </citation>
    <scope>NUCLEOTIDE SEQUENCE</scope>
    <source>
        <strain evidence="5">Duluth1</strain>
        <tissue evidence="5">Whole animal</tissue>
    </source>
</reference>
<dbReference type="InterPro" id="IPR045063">
    <property type="entry name" value="Dynamin_N"/>
</dbReference>
<keyword evidence="2 3" id="KW-0067">ATP-binding</keyword>
<dbReference type="Pfam" id="PF00350">
    <property type="entry name" value="Dynamin_N"/>
    <property type="match status" value="1"/>
</dbReference>
<dbReference type="GO" id="GO:0004672">
    <property type="term" value="F:protein kinase activity"/>
    <property type="evidence" value="ECO:0007669"/>
    <property type="project" value="InterPro"/>
</dbReference>
<evidence type="ECO:0000313" key="5">
    <source>
        <dbReference type="EMBL" id="KAH3808045.1"/>
    </source>
</evidence>
<accession>A0A9D4FZS1</accession>
<sequence>MSEDWTVEKILNLKLPAAIKLAKEWDVNITGLKKLEEILDRLVPKIQGPSSGTHPNAPGIVQASRDQENVRIELQEKIRKAEKLVGMLPPKLMANMLQSYPNLEADIKARQNSLKIGECWILVAGEVGAGKSSIINLFLECQLLPMDALKCTNTIVEIRCSDIKEARCHFKPPLSDSGTPLHTEPRIIKMNDLKGLQEFKDCVAECDENDDNPYDHIELYYPFKTLSKNVVIVDTPGIEGGSNVDHRLQKYLKSAFGFLYVINTNTAGGVSQSRLGHLLKTVVNSCEEFSPESSLFIGNKWENVPDCDKADVQKDVFDKLSRVYPGIRGHQIHYMSVTKAKEMFMKHQTHSQDHVTLLQKIGELIPNSLRQGLTNQYWWLSAFLSRTSYVLRVTGVQHEMSAEEVKRKYTEMQSHVSDLQRDTDACVKKLREKIEYEIFRITKAVQDVLNNRNLQNRLCNWEDEGDCPKVDRKWKRTVDEAAMKISTRIANAIDGWQRENRILQGIDVEIVNQFAKEFGLLNHHVEDIEKFLTHSKGQTRMMQTVKVMPVRGIFGKKTGKVERTYSTLGGAVSCIGMLDTNNKEVRELFRKQYTDKASPTTKAATMAKASTIYLRSILDHKDMPTKLRKFFERFFKDIDEAAKRIPIFLKADQQLIETLRHDMTQIEEIKEKLPSLATDCADLHGSLDIFYVNKIMKFDFDLEELDWANKQFLGSGSFAEVFSSELKRKRRPVALKVASSPVKSDNVTEILMEDRTMRELRHPNIIRYFGATYVKKTSGLVWIMVMELCNASLKSLYIDDINKDNHVPGMMPPEHPRRQAAVKRTLTHCLDIVKGLEYIHEKGYTHRDMKLENVLIGNEDVAKITDVGVTKQTSNLVRTCNGSPAYMAPEVLLSTKTQTNKIDIYSLALIYWEMWFGHDVSSDMNREILGLGFQGDALSKLRERQGDAKGGWRPSLSHRNRPPNSFIDIIKRSWSDNPDQRPEAKEIRIFLEELIRNN</sequence>
<evidence type="ECO:0000259" key="4">
    <source>
        <dbReference type="PROSITE" id="PS50011"/>
    </source>
</evidence>
<dbReference type="Gene3D" id="3.30.200.20">
    <property type="entry name" value="Phosphorylase Kinase, domain 1"/>
    <property type="match status" value="1"/>
</dbReference>